<proteinExistence type="predicted"/>
<dbReference type="Proteomes" id="UP000290289">
    <property type="component" value="Chromosome 12"/>
</dbReference>
<comment type="caution">
    <text evidence="1">The sequence shown here is derived from an EMBL/GenBank/DDBJ whole genome shotgun (WGS) entry which is preliminary data.</text>
</comment>
<reference evidence="1 2" key="1">
    <citation type="submission" date="2018-10" db="EMBL/GenBank/DDBJ databases">
        <title>A high-quality apple genome assembly.</title>
        <authorList>
            <person name="Hu J."/>
        </authorList>
    </citation>
    <scope>NUCLEOTIDE SEQUENCE [LARGE SCALE GENOMIC DNA]</scope>
    <source>
        <strain evidence="2">cv. HFTH1</strain>
        <tissue evidence="1">Young leaf</tissue>
    </source>
</reference>
<organism evidence="1 2">
    <name type="scientific">Malus domestica</name>
    <name type="common">Apple</name>
    <name type="synonym">Pyrus malus</name>
    <dbReference type="NCBI Taxonomy" id="3750"/>
    <lineage>
        <taxon>Eukaryota</taxon>
        <taxon>Viridiplantae</taxon>
        <taxon>Streptophyta</taxon>
        <taxon>Embryophyta</taxon>
        <taxon>Tracheophyta</taxon>
        <taxon>Spermatophyta</taxon>
        <taxon>Magnoliopsida</taxon>
        <taxon>eudicotyledons</taxon>
        <taxon>Gunneridae</taxon>
        <taxon>Pentapetalae</taxon>
        <taxon>rosids</taxon>
        <taxon>fabids</taxon>
        <taxon>Rosales</taxon>
        <taxon>Rosaceae</taxon>
        <taxon>Amygdaloideae</taxon>
        <taxon>Maleae</taxon>
        <taxon>Malus</taxon>
    </lineage>
</organism>
<evidence type="ECO:0000313" key="2">
    <source>
        <dbReference type="Proteomes" id="UP000290289"/>
    </source>
</evidence>
<accession>A0A498IE84</accession>
<protein>
    <submittedName>
        <fullName evidence="1">Uncharacterized protein</fullName>
    </submittedName>
</protein>
<dbReference type="AlphaFoldDB" id="A0A498IE84"/>
<name>A0A498IE84_MALDO</name>
<keyword evidence="2" id="KW-1185">Reference proteome</keyword>
<dbReference type="EMBL" id="RDQH01000338">
    <property type="protein sequence ID" value="RXH80442.1"/>
    <property type="molecule type" value="Genomic_DNA"/>
</dbReference>
<sequence length="94" mass="10803">MVVFSTTRMVWWWPELVIGRTGGESGDDATMVMVARCYDVDIVEVDSGVELSRGGRENEKVGESRWTKMGVLSRSQTRDERRFEEWESLSVIEI</sequence>
<gene>
    <name evidence="1" type="ORF">DVH24_004356</name>
</gene>
<evidence type="ECO:0000313" key="1">
    <source>
        <dbReference type="EMBL" id="RXH80442.1"/>
    </source>
</evidence>